<proteinExistence type="predicted"/>
<dbReference type="EMBL" id="JAJSOF020000021">
    <property type="protein sequence ID" value="KAJ4437522.1"/>
    <property type="molecule type" value="Genomic_DNA"/>
</dbReference>
<feature type="compositionally biased region" description="Polar residues" evidence="2">
    <location>
        <begin position="320"/>
        <end position="329"/>
    </location>
</feature>
<feature type="region of interest" description="Disordered" evidence="2">
    <location>
        <begin position="311"/>
        <end position="335"/>
    </location>
</feature>
<name>A0ABQ8SV22_PERAM</name>
<reference evidence="3 4" key="1">
    <citation type="journal article" date="2022" name="Allergy">
        <title>Genome assembly and annotation of Periplaneta americana reveal a comprehensive cockroach allergen profile.</title>
        <authorList>
            <person name="Wang L."/>
            <person name="Xiong Q."/>
            <person name="Saelim N."/>
            <person name="Wang L."/>
            <person name="Nong W."/>
            <person name="Wan A.T."/>
            <person name="Shi M."/>
            <person name="Liu X."/>
            <person name="Cao Q."/>
            <person name="Hui J.H.L."/>
            <person name="Sookrung N."/>
            <person name="Leung T.F."/>
            <person name="Tungtrongchitr A."/>
            <person name="Tsui S.K.W."/>
        </authorList>
    </citation>
    <scope>NUCLEOTIDE SEQUENCE [LARGE SCALE GENOMIC DNA]</scope>
    <source>
        <strain evidence="3">PWHHKU_190912</strain>
    </source>
</reference>
<evidence type="ECO:0000256" key="2">
    <source>
        <dbReference type="SAM" id="MobiDB-lite"/>
    </source>
</evidence>
<evidence type="ECO:0000313" key="3">
    <source>
        <dbReference type="EMBL" id="KAJ4437522.1"/>
    </source>
</evidence>
<comment type="caution">
    <text evidence="3">The sequence shown here is derived from an EMBL/GenBank/DDBJ whole genome shotgun (WGS) entry which is preliminary data.</text>
</comment>
<accession>A0ABQ8SV22</accession>
<protein>
    <submittedName>
        <fullName evidence="3">Uncharacterized protein</fullName>
    </submittedName>
</protein>
<keyword evidence="4" id="KW-1185">Reference proteome</keyword>
<gene>
    <name evidence="3" type="ORF">ANN_17667</name>
</gene>
<evidence type="ECO:0000256" key="1">
    <source>
        <dbReference type="SAM" id="Coils"/>
    </source>
</evidence>
<keyword evidence="1" id="KW-0175">Coiled coil</keyword>
<evidence type="ECO:0000313" key="4">
    <source>
        <dbReference type="Proteomes" id="UP001148838"/>
    </source>
</evidence>
<sequence>MTSRSMKILELAKQSYCENNDNALEELSGNLSEFNNDRLELTRMVKECLRSDDDEEEDAYLDHNFNEEWGFPLTPFDVRCIVKEYLDKKGATEKRFKNNLPGDDWYRSFLQRHNGVLPLRLSENIKRSRAQVSKEVLVEYFNNLAISLQDVPPELTVNFDETNLVDNLGRSKVLVRKGCKHPGLDTHMCQPLDVAFFRPLKICWRQCLQVWKTKNKGTIPKSVFPRLLNQTLKKLEPPIAKNLQSGFRGTGIFPLNPEEVLKRLPGSTEHIAHRLSDSFEKYLREIRFESSTSKKRKRRLNVEAGKSVNEMCFQARSDSDPASENGAETENNEVDREVNIQNALSTETMNLKVGDFIVGKISFSAPSKKAEFSSSLDIGLEEVNPKYGHQGLLI</sequence>
<organism evidence="3 4">
    <name type="scientific">Periplaneta americana</name>
    <name type="common">American cockroach</name>
    <name type="synonym">Blatta americana</name>
    <dbReference type="NCBI Taxonomy" id="6978"/>
    <lineage>
        <taxon>Eukaryota</taxon>
        <taxon>Metazoa</taxon>
        <taxon>Ecdysozoa</taxon>
        <taxon>Arthropoda</taxon>
        <taxon>Hexapoda</taxon>
        <taxon>Insecta</taxon>
        <taxon>Pterygota</taxon>
        <taxon>Neoptera</taxon>
        <taxon>Polyneoptera</taxon>
        <taxon>Dictyoptera</taxon>
        <taxon>Blattodea</taxon>
        <taxon>Blattoidea</taxon>
        <taxon>Blattidae</taxon>
        <taxon>Blattinae</taxon>
        <taxon>Periplaneta</taxon>
    </lineage>
</organism>
<feature type="coiled-coil region" evidence="1">
    <location>
        <begin position="6"/>
        <end position="44"/>
    </location>
</feature>
<dbReference type="Proteomes" id="UP001148838">
    <property type="component" value="Unassembled WGS sequence"/>
</dbReference>